<sequence>MSSSPDTEVPTDDESTPLGPQSTLTDDESTPLPGTPSTSAATWRKYKPVSKGRKTTIPVPGNHSPTCLRDRRTLMKPDHYKAKLANIDEQYESTRLLLYIVASQRLAIPQFNVKTAFAHGKLYKEMDMEQTEEYEVGGNVICKLKKRLYGLKQEPRCWSQTFAKFLAKCKLQPSTSDPSVYNGNKEDTWIFLALYVDDGLITCTSEEMINQVLSIIQGSFEIKICPLSTYIGIEMFKTDAETLCLRQGGYVLNPLKKFNISNCSTTRVSKQPNTILLPGMTADNGLPYRPLVGSLVILAKCT</sequence>
<feature type="region of interest" description="Disordered" evidence="1">
    <location>
        <begin position="1"/>
        <end position="66"/>
    </location>
</feature>
<dbReference type="EMBL" id="CAJVCH010403869">
    <property type="protein sequence ID" value="CAG7817802.1"/>
    <property type="molecule type" value="Genomic_DNA"/>
</dbReference>
<dbReference type="Pfam" id="PF07727">
    <property type="entry name" value="RVT_2"/>
    <property type="match status" value="1"/>
</dbReference>
<reference evidence="3" key="1">
    <citation type="submission" date="2021-06" db="EMBL/GenBank/DDBJ databases">
        <authorList>
            <person name="Hodson N. C."/>
            <person name="Mongue J. A."/>
            <person name="Jaron S. K."/>
        </authorList>
    </citation>
    <scope>NUCLEOTIDE SEQUENCE</scope>
</reference>
<comment type="caution">
    <text evidence="3">The sequence shown here is derived from an EMBL/GenBank/DDBJ whole genome shotgun (WGS) entry which is preliminary data.</text>
</comment>
<protein>
    <recommendedName>
        <fullName evidence="2">Reverse transcriptase Ty1/copia-type domain-containing protein</fullName>
    </recommendedName>
</protein>
<evidence type="ECO:0000256" key="1">
    <source>
        <dbReference type="SAM" id="MobiDB-lite"/>
    </source>
</evidence>
<dbReference type="AlphaFoldDB" id="A0A8J2KR41"/>
<evidence type="ECO:0000313" key="4">
    <source>
        <dbReference type="Proteomes" id="UP000708208"/>
    </source>
</evidence>
<dbReference type="OrthoDB" id="6780107at2759"/>
<evidence type="ECO:0000259" key="2">
    <source>
        <dbReference type="Pfam" id="PF07727"/>
    </source>
</evidence>
<gene>
    <name evidence="3" type="ORF">AFUS01_LOCUS28348</name>
</gene>
<dbReference type="Proteomes" id="UP000708208">
    <property type="component" value="Unassembled WGS sequence"/>
</dbReference>
<keyword evidence="4" id="KW-1185">Reference proteome</keyword>
<dbReference type="InterPro" id="IPR013103">
    <property type="entry name" value="RVT_2"/>
</dbReference>
<name>A0A8J2KR41_9HEXA</name>
<feature type="domain" description="Reverse transcriptase Ty1/copia-type" evidence="2">
    <location>
        <begin position="89"/>
        <end position="267"/>
    </location>
</feature>
<proteinExistence type="predicted"/>
<evidence type="ECO:0000313" key="3">
    <source>
        <dbReference type="EMBL" id="CAG7817802.1"/>
    </source>
</evidence>
<accession>A0A8J2KR41</accession>
<organism evidence="3 4">
    <name type="scientific">Allacma fusca</name>
    <dbReference type="NCBI Taxonomy" id="39272"/>
    <lineage>
        <taxon>Eukaryota</taxon>
        <taxon>Metazoa</taxon>
        <taxon>Ecdysozoa</taxon>
        <taxon>Arthropoda</taxon>
        <taxon>Hexapoda</taxon>
        <taxon>Collembola</taxon>
        <taxon>Symphypleona</taxon>
        <taxon>Sminthuridae</taxon>
        <taxon>Allacma</taxon>
    </lineage>
</organism>
<feature type="compositionally biased region" description="Basic residues" evidence="1">
    <location>
        <begin position="44"/>
        <end position="54"/>
    </location>
</feature>